<dbReference type="Proteomes" id="UP000197138">
    <property type="component" value="Unassembled WGS sequence"/>
</dbReference>
<evidence type="ECO:0000313" key="12">
    <source>
        <dbReference type="EMBL" id="OWM70466.1"/>
    </source>
</evidence>
<keyword evidence="3" id="KW-1003">Cell membrane</keyword>
<dbReference type="GO" id="GO:0098552">
    <property type="term" value="C:side of membrane"/>
    <property type="evidence" value="ECO:0007669"/>
    <property type="project" value="UniProtKB-KW"/>
</dbReference>
<gene>
    <name evidence="15" type="primary">LOC116207256</name>
    <name evidence="12" type="ORF">CDL15_Pgr011942</name>
</gene>
<name>A0A218WCT6_PUNGR</name>
<dbReference type="GO" id="GO:0005886">
    <property type="term" value="C:plasma membrane"/>
    <property type="evidence" value="ECO:0007669"/>
    <property type="project" value="UniProtKB-SubCell"/>
</dbReference>
<dbReference type="GO" id="GO:0008289">
    <property type="term" value="F:lipid binding"/>
    <property type="evidence" value="ECO:0007669"/>
    <property type="project" value="InterPro"/>
</dbReference>
<evidence type="ECO:0000256" key="1">
    <source>
        <dbReference type="ARBA" id="ARBA00004609"/>
    </source>
</evidence>
<evidence type="ECO:0000256" key="5">
    <source>
        <dbReference type="ARBA" id="ARBA00022729"/>
    </source>
</evidence>
<evidence type="ECO:0000256" key="7">
    <source>
        <dbReference type="ARBA" id="ARBA00023180"/>
    </source>
</evidence>
<protein>
    <submittedName>
        <fullName evidence="15">Non-specific lipid-transfer protein-like protein At2g13820</fullName>
    </submittedName>
</protein>
<evidence type="ECO:0000313" key="15">
    <source>
        <dbReference type="RefSeq" id="XP_031396020.1"/>
    </source>
</evidence>
<feature type="compositionally biased region" description="Polar residues" evidence="9">
    <location>
        <begin position="127"/>
        <end position="142"/>
    </location>
</feature>
<keyword evidence="6" id="KW-1015">Disulfide bond</keyword>
<dbReference type="InterPro" id="IPR036312">
    <property type="entry name" value="Bifun_inhib/LTP/seed_sf"/>
</dbReference>
<keyword evidence="7" id="KW-0325">Glycoprotein</keyword>
<dbReference type="Proteomes" id="UP000515151">
    <property type="component" value="Chromosome 5"/>
</dbReference>
<evidence type="ECO:0000256" key="3">
    <source>
        <dbReference type="ARBA" id="ARBA00022475"/>
    </source>
</evidence>
<dbReference type="InterPro" id="IPR000528">
    <property type="entry name" value="Plant_nsLTP"/>
</dbReference>
<dbReference type="RefSeq" id="XP_031396020.1">
    <property type="nucleotide sequence ID" value="XM_031540160.1"/>
</dbReference>
<feature type="signal peptide" evidence="10">
    <location>
        <begin position="1"/>
        <end position="27"/>
    </location>
</feature>
<dbReference type="PRINTS" id="PR00382">
    <property type="entry name" value="LIPIDTRNSFER"/>
</dbReference>
<feature type="chain" id="PRO_5044568941" evidence="10">
    <location>
        <begin position="28"/>
        <end position="172"/>
    </location>
</feature>
<evidence type="ECO:0000256" key="6">
    <source>
        <dbReference type="ARBA" id="ARBA00023157"/>
    </source>
</evidence>
<dbReference type="OrthoDB" id="911994at2759"/>
<dbReference type="CDD" id="cd00010">
    <property type="entry name" value="AAI_LTSS"/>
    <property type="match status" value="1"/>
</dbReference>
<sequence length="172" mass="17533">MARRRMKIGLVTILVVAAATLWAGAAAQSSLDCTNVLISMSSCLNYISGNSSTPSSNCCSQLASVIRSQPQCLCQVLNGGASSLGITINQTQAMGLPGACNVQTPSVSLCNAASPAGSPTRTPPTVPSGTGSNTVPSTEGDGSSDRTSMRLSAPLFFVLLFAASYGSTWSTY</sequence>
<dbReference type="FunFam" id="1.10.110.10:FF:000001">
    <property type="entry name" value="Bifunctional inhibitor/lipid-transfer protein/seed storage 2S albumin superfamily protein"/>
    <property type="match status" value="1"/>
</dbReference>
<dbReference type="PANTHER" id="PTHR33044">
    <property type="entry name" value="BIFUNCTIONAL INHIBITOR/LIPID-TRANSFER PROTEIN/SEED STORAGE 2S ALBUMIN SUPERFAMILY PROTEIN-RELATED"/>
    <property type="match status" value="1"/>
</dbReference>
<reference evidence="14" key="3">
    <citation type="journal article" date="2020" name="Plant Biotechnol. J.">
        <title>The pomegranate (Punica granatum L.) draft genome dissects genetic divergence between soft- and hard-seeded cultivars.</title>
        <authorList>
            <person name="Luo X."/>
            <person name="Li H."/>
            <person name="Wu Z."/>
            <person name="Yao W."/>
            <person name="Zhao P."/>
            <person name="Cao D."/>
            <person name="Yu H."/>
            <person name="Li K."/>
            <person name="Poudel K."/>
            <person name="Zhao D."/>
            <person name="Zhang F."/>
            <person name="Xia X."/>
            <person name="Chen L."/>
            <person name="Wang Q."/>
            <person name="Jing D."/>
            <person name="Cao S."/>
        </authorList>
    </citation>
    <scope>NUCLEOTIDE SEQUENCE [LARGE SCALE GENOMIC DNA]</scope>
</reference>
<evidence type="ECO:0000256" key="2">
    <source>
        <dbReference type="ARBA" id="ARBA00009748"/>
    </source>
</evidence>
<dbReference type="SMART" id="SM00499">
    <property type="entry name" value="AAI"/>
    <property type="match status" value="1"/>
</dbReference>
<dbReference type="Gene3D" id="1.10.110.10">
    <property type="entry name" value="Plant lipid-transfer and hydrophobic proteins"/>
    <property type="match status" value="1"/>
</dbReference>
<dbReference type="EMBL" id="MTKT01004619">
    <property type="protein sequence ID" value="OWM70466.1"/>
    <property type="molecule type" value="Genomic_DNA"/>
</dbReference>
<evidence type="ECO:0000259" key="11">
    <source>
        <dbReference type="SMART" id="SM00499"/>
    </source>
</evidence>
<keyword evidence="5 10" id="KW-0732">Signal</keyword>
<dbReference type="SUPFAM" id="SSF47699">
    <property type="entry name" value="Bifunctional inhibitor/lipid-transfer protein/seed storage 2S albumin"/>
    <property type="match status" value="1"/>
</dbReference>
<evidence type="ECO:0000256" key="8">
    <source>
        <dbReference type="ARBA" id="ARBA00023288"/>
    </source>
</evidence>
<reference evidence="15" key="4">
    <citation type="submission" date="2025-04" db="UniProtKB">
        <authorList>
            <consortium name="RefSeq"/>
        </authorList>
    </citation>
    <scope>IDENTIFICATION</scope>
    <source>
        <tissue evidence="15">Leaf</tissue>
    </source>
</reference>
<keyword evidence="4" id="KW-0336">GPI-anchor</keyword>
<keyword evidence="14" id="KW-1185">Reference proteome</keyword>
<dbReference type="GO" id="GO:0006869">
    <property type="term" value="P:lipid transport"/>
    <property type="evidence" value="ECO:0007669"/>
    <property type="project" value="InterPro"/>
</dbReference>
<feature type="region of interest" description="Disordered" evidence="9">
    <location>
        <begin position="113"/>
        <end position="146"/>
    </location>
</feature>
<organism evidence="12 13">
    <name type="scientific">Punica granatum</name>
    <name type="common">Pomegranate</name>
    <dbReference type="NCBI Taxonomy" id="22663"/>
    <lineage>
        <taxon>Eukaryota</taxon>
        <taxon>Viridiplantae</taxon>
        <taxon>Streptophyta</taxon>
        <taxon>Embryophyta</taxon>
        <taxon>Tracheophyta</taxon>
        <taxon>Spermatophyta</taxon>
        <taxon>Magnoliopsida</taxon>
        <taxon>eudicotyledons</taxon>
        <taxon>Gunneridae</taxon>
        <taxon>Pentapetalae</taxon>
        <taxon>rosids</taxon>
        <taxon>malvids</taxon>
        <taxon>Myrtales</taxon>
        <taxon>Lythraceae</taxon>
        <taxon>Punica</taxon>
    </lineage>
</organism>
<keyword evidence="8" id="KW-0449">Lipoprotein</keyword>
<evidence type="ECO:0000313" key="14">
    <source>
        <dbReference type="Proteomes" id="UP000515151"/>
    </source>
</evidence>
<reference evidence="13" key="1">
    <citation type="journal article" date="2017" name="Plant J.">
        <title>The pomegranate (Punica granatum L.) genome and the genomics of punicalagin biosynthesis.</title>
        <authorList>
            <person name="Qin G."/>
            <person name="Xu C."/>
            <person name="Ming R."/>
            <person name="Tang H."/>
            <person name="Guyot R."/>
            <person name="Kramer E.M."/>
            <person name="Hu Y."/>
            <person name="Yi X."/>
            <person name="Qi Y."/>
            <person name="Xu X."/>
            <person name="Gao Z."/>
            <person name="Pan H."/>
            <person name="Jian J."/>
            <person name="Tian Y."/>
            <person name="Yue Z."/>
            <person name="Xu Y."/>
        </authorList>
    </citation>
    <scope>NUCLEOTIDE SEQUENCE [LARGE SCALE GENOMIC DNA]</scope>
    <source>
        <strain evidence="13">cv. Dabenzi</strain>
    </source>
</reference>
<comment type="similarity">
    <text evidence="2">Belongs to the plant LTP family.</text>
</comment>
<evidence type="ECO:0000256" key="10">
    <source>
        <dbReference type="SAM" id="SignalP"/>
    </source>
</evidence>
<proteinExistence type="inferred from homology"/>
<accession>A0A218WCT6</accession>
<evidence type="ECO:0000313" key="13">
    <source>
        <dbReference type="Proteomes" id="UP000197138"/>
    </source>
</evidence>
<evidence type="ECO:0000256" key="9">
    <source>
        <dbReference type="SAM" id="MobiDB-lite"/>
    </source>
</evidence>
<comment type="subcellular location">
    <subcellularLocation>
        <location evidence="1">Cell membrane</location>
        <topology evidence="1">Lipid-anchor</topology>
        <topology evidence="1">GPI-anchor</topology>
    </subcellularLocation>
</comment>
<reference evidence="12" key="2">
    <citation type="submission" date="2017-06" db="EMBL/GenBank/DDBJ databases">
        <title>The pomegranate genome and the genomics of punicalagin biosynthesis.</title>
        <authorList>
            <person name="Xu C."/>
        </authorList>
    </citation>
    <scope>NUCLEOTIDE SEQUENCE [LARGE SCALE GENOMIC DNA]</scope>
    <source>
        <tissue evidence="12">Fresh leaf</tissue>
    </source>
</reference>
<dbReference type="GeneID" id="116207256"/>
<keyword evidence="4" id="KW-0472">Membrane</keyword>
<feature type="domain" description="Bifunctional inhibitor/plant lipid transfer protein/seed storage helical" evidence="11">
    <location>
        <begin position="33"/>
        <end position="110"/>
    </location>
</feature>
<dbReference type="AlphaFoldDB" id="A0A218WCT6"/>
<evidence type="ECO:0000256" key="4">
    <source>
        <dbReference type="ARBA" id="ARBA00022622"/>
    </source>
</evidence>
<dbReference type="InterPro" id="IPR043325">
    <property type="entry name" value="LTSS"/>
</dbReference>
<dbReference type="Pfam" id="PF14368">
    <property type="entry name" value="LTP_2"/>
    <property type="match status" value="1"/>
</dbReference>
<dbReference type="InterPro" id="IPR016140">
    <property type="entry name" value="Bifunc_inhib/LTP/seed_store"/>
</dbReference>